<dbReference type="PANTHER" id="PTHR11601:SF34">
    <property type="entry name" value="CYSTEINE DESULFURASE"/>
    <property type="match status" value="1"/>
</dbReference>
<name>A0A975MMV2_9GAMM</name>
<dbReference type="Gene3D" id="3.40.640.10">
    <property type="entry name" value="Type I PLP-dependent aspartate aminotransferase-like (Major domain)"/>
    <property type="match status" value="1"/>
</dbReference>
<dbReference type="InterPro" id="IPR015424">
    <property type="entry name" value="PyrdxlP-dep_Trfase"/>
</dbReference>
<dbReference type="PIRSF" id="PIRSF005572">
    <property type="entry name" value="NifS"/>
    <property type="match status" value="1"/>
</dbReference>
<evidence type="ECO:0000256" key="1">
    <source>
        <dbReference type="ARBA" id="ARBA00001933"/>
    </source>
</evidence>
<dbReference type="GO" id="GO:0046872">
    <property type="term" value="F:metal ion binding"/>
    <property type="evidence" value="ECO:0007669"/>
    <property type="project" value="UniProtKB-KW"/>
</dbReference>
<dbReference type="InterPro" id="IPR016454">
    <property type="entry name" value="Cysteine_dSase"/>
</dbReference>
<keyword evidence="5" id="KW-0479">Metal-binding</keyword>
<dbReference type="AlphaFoldDB" id="A0A975MMV2"/>
<dbReference type="InterPro" id="IPR000192">
    <property type="entry name" value="Aminotrans_V_dom"/>
</dbReference>
<dbReference type="Pfam" id="PF00266">
    <property type="entry name" value="Aminotran_5"/>
    <property type="match status" value="1"/>
</dbReference>
<comment type="cofactor">
    <cofactor evidence="1 10">
        <name>pyridoxal 5'-phosphate</name>
        <dbReference type="ChEBI" id="CHEBI:597326"/>
    </cofactor>
</comment>
<evidence type="ECO:0000256" key="2">
    <source>
        <dbReference type="ARBA" id="ARBA00006490"/>
    </source>
</evidence>
<evidence type="ECO:0000256" key="9">
    <source>
        <dbReference type="ARBA" id="ARBA00050776"/>
    </source>
</evidence>
<dbReference type="SUPFAM" id="SSF53383">
    <property type="entry name" value="PLP-dependent transferases"/>
    <property type="match status" value="1"/>
</dbReference>
<dbReference type="GO" id="GO:0031071">
    <property type="term" value="F:cysteine desulfurase activity"/>
    <property type="evidence" value="ECO:0007669"/>
    <property type="project" value="UniProtKB-EC"/>
</dbReference>
<evidence type="ECO:0000256" key="6">
    <source>
        <dbReference type="ARBA" id="ARBA00022898"/>
    </source>
</evidence>
<dbReference type="GO" id="GO:0051536">
    <property type="term" value="F:iron-sulfur cluster binding"/>
    <property type="evidence" value="ECO:0007669"/>
    <property type="project" value="UniProtKB-KW"/>
</dbReference>
<dbReference type="Gene3D" id="3.90.1150.10">
    <property type="entry name" value="Aspartate Aminotransferase, domain 1"/>
    <property type="match status" value="1"/>
</dbReference>
<evidence type="ECO:0000256" key="4">
    <source>
        <dbReference type="ARBA" id="ARBA00022679"/>
    </source>
</evidence>
<keyword evidence="6" id="KW-0663">Pyridoxal phosphate</keyword>
<dbReference type="Gene3D" id="1.10.260.50">
    <property type="match status" value="1"/>
</dbReference>
<comment type="similarity">
    <text evidence="2">Belongs to the class-V pyridoxal-phosphate-dependent aminotransferase family. NifS/IscS subfamily.</text>
</comment>
<proteinExistence type="inferred from homology"/>
<dbReference type="InterPro" id="IPR015422">
    <property type="entry name" value="PyrdxlP-dep_Trfase_small"/>
</dbReference>
<evidence type="ECO:0000313" key="13">
    <source>
        <dbReference type="Proteomes" id="UP000676649"/>
    </source>
</evidence>
<dbReference type="InterPro" id="IPR015421">
    <property type="entry name" value="PyrdxlP-dep_Trfase_major"/>
</dbReference>
<protein>
    <recommendedName>
        <fullName evidence="3">cysteine desulfurase</fullName>
        <ecNumber evidence="3">2.8.1.7</ecNumber>
    </recommendedName>
</protein>
<dbReference type="RefSeq" id="WP_215581795.1">
    <property type="nucleotide sequence ID" value="NZ_CP073754.1"/>
</dbReference>
<dbReference type="PROSITE" id="PS00595">
    <property type="entry name" value="AA_TRANSFER_CLASS_5"/>
    <property type="match status" value="1"/>
</dbReference>
<dbReference type="EMBL" id="CP073754">
    <property type="protein sequence ID" value="QWF70529.1"/>
    <property type="molecule type" value="Genomic_DNA"/>
</dbReference>
<dbReference type="Proteomes" id="UP000676649">
    <property type="component" value="Chromosome"/>
</dbReference>
<dbReference type="KEGG" id="mpad:KEF85_14545"/>
<organism evidence="12 13">
    <name type="scientific">Methylomonas paludis</name>
    <dbReference type="NCBI Taxonomy" id="1173101"/>
    <lineage>
        <taxon>Bacteria</taxon>
        <taxon>Pseudomonadati</taxon>
        <taxon>Pseudomonadota</taxon>
        <taxon>Gammaproteobacteria</taxon>
        <taxon>Methylococcales</taxon>
        <taxon>Methylococcaceae</taxon>
        <taxon>Methylomonas</taxon>
    </lineage>
</organism>
<reference evidence="12" key="1">
    <citation type="submission" date="2021-04" db="EMBL/GenBank/DDBJ databases">
        <title>Draft genome sequence data of methanotrophic Methylovulum sp. strain S1L and Methylomonas sp. strain S2AM isolated from boreal lake water columns.</title>
        <authorList>
            <person name="Rissanen A.J."/>
            <person name="Mangayil R."/>
            <person name="Svenning M.M."/>
            <person name="Khanongnuch R."/>
        </authorList>
    </citation>
    <scope>NUCLEOTIDE SEQUENCE</scope>
    <source>
        <strain evidence="12">S2AM</strain>
    </source>
</reference>
<gene>
    <name evidence="12" type="ORF">KEF85_14545</name>
</gene>
<dbReference type="EC" id="2.8.1.7" evidence="3"/>
<evidence type="ECO:0000256" key="10">
    <source>
        <dbReference type="RuleBase" id="RU004504"/>
    </source>
</evidence>
<comment type="catalytic activity">
    <reaction evidence="9">
        <text>(sulfur carrier)-H + L-cysteine = (sulfur carrier)-SH + L-alanine</text>
        <dbReference type="Rhea" id="RHEA:43892"/>
        <dbReference type="Rhea" id="RHEA-COMP:14737"/>
        <dbReference type="Rhea" id="RHEA-COMP:14739"/>
        <dbReference type="ChEBI" id="CHEBI:29917"/>
        <dbReference type="ChEBI" id="CHEBI:35235"/>
        <dbReference type="ChEBI" id="CHEBI:57972"/>
        <dbReference type="ChEBI" id="CHEBI:64428"/>
        <dbReference type="EC" id="2.8.1.7"/>
    </reaction>
</comment>
<evidence type="ECO:0000256" key="5">
    <source>
        <dbReference type="ARBA" id="ARBA00022723"/>
    </source>
</evidence>
<evidence type="ECO:0000256" key="8">
    <source>
        <dbReference type="ARBA" id="ARBA00023014"/>
    </source>
</evidence>
<evidence type="ECO:0000313" key="12">
    <source>
        <dbReference type="EMBL" id="QWF70529.1"/>
    </source>
</evidence>
<keyword evidence="7" id="KW-0408">Iron</keyword>
<sequence>MIYFDHNATTPVDEQVVEAMQPYLHSMFGNPSSLYRLGRIARSAIDTAREQLAALVDCEPGQIIFTSGGSEANLLALANVGNSGFISSIEHPSVVENTRRAQQRIGILEVDDCGLIKQSALTQANLQAGDFVSIMLANNETGVIQDIAEIAAELVAAGVIVHSDAVQALAKMPLSFKKLGIHLMSLSSHKIYGPKGCGALVVAKDLPIQAVQHGGGQEFGFRGGTENVAAIVGFGKAAEIAANQLTARITKLTALRLSLEQQLKTIPGLVIFAEHAHRLANTVQFGINGSQGEMLLMQMDKLNIAVSSGSACAAGSGEISPVLAAMGVPAELAKAAIRVSLGKDNNEQEVNEFVEALKSQLNIDKNGD</sequence>
<dbReference type="PANTHER" id="PTHR11601">
    <property type="entry name" value="CYSTEINE DESULFURYLASE FAMILY MEMBER"/>
    <property type="match status" value="1"/>
</dbReference>
<evidence type="ECO:0000259" key="11">
    <source>
        <dbReference type="Pfam" id="PF00266"/>
    </source>
</evidence>
<evidence type="ECO:0000256" key="3">
    <source>
        <dbReference type="ARBA" id="ARBA00012239"/>
    </source>
</evidence>
<keyword evidence="8" id="KW-0411">Iron-sulfur</keyword>
<accession>A0A975MMV2</accession>
<evidence type="ECO:0000256" key="7">
    <source>
        <dbReference type="ARBA" id="ARBA00023004"/>
    </source>
</evidence>
<keyword evidence="4" id="KW-0808">Transferase</keyword>
<keyword evidence="13" id="KW-1185">Reference proteome</keyword>
<feature type="domain" description="Aminotransferase class V" evidence="11">
    <location>
        <begin position="2"/>
        <end position="353"/>
    </location>
</feature>
<dbReference type="InterPro" id="IPR020578">
    <property type="entry name" value="Aminotrans_V_PyrdxlP_BS"/>
</dbReference>